<feature type="transmembrane region" description="Helical" evidence="7">
    <location>
        <begin position="114"/>
        <end position="138"/>
    </location>
</feature>
<keyword evidence="4 7" id="KW-0812">Transmembrane</keyword>
<comment type="subcellular location">
    <subcellularLocation>
        <location evidence="1">Membrane</location>
        <topology evidence="1">Multi-pass membrane protein</topology>
    </subcellularLocation>
</comment>
<dbReference type="Pfam" id="PF02397">
    <property type="entry name" value="Bac_transf"/>
    <property type="match status" value="1"/>
</dbReference>
<dbReference type="EMBL" id="CP036291">
    <property type="protein sequence ID" value="QDU90091.1"/>
    <property type="molecule type" value="Genomic_DNA"/>
</dbReference>
<dbReference type="InterPro" id="IPR003362">
    <property type="entry name" value="Bact_transf"/>
</dbReference>
<dbReference type="EC" id="2.7.8.31" evidence="9"/>
<dbReference type="AlphaFoldDB" id="A0A518DF33"/>
<evidence type="ECO:0000256" key="7">
    <source>
        <dbReference type="SAM" id="Phobius"/>
    </source>
</evidence>
<dbReference type="OrthoDB" id="9766874at2"/>
<comment type="similarity">
    <text evidence="2">Belongs to the bacterial sugar transferase family.</text>
</comment>
<dbReference type="InterPro" id="IPR017473">
    <property type="entry name" value="Undecaprenyl-P_gluc_Ptfrase"/>
</dbReference>
<evidence type="ECO:0000256" key="6">
    <source>
        <dbReference type="ARBA" id="ARBA00023136"/>
    </source>
</evidence>
<dbReference type="GO" id="GO:0089702">
    <property type="term" value="F:undecaprenyl-phosphate glucose phosphotransferase activity"/>
    <property type="evidence" value="ECO:0007669"/>
    <property type="project" value="UniProtKB-EC"/>
</dbReference>
<evidence type="ECO:0000256" key="1">
    <source>
        <dbReference type="ARBA" id="ARBA00004141"/>
    </source>
</evidence>
<feature type="transmembrane region" description="Helical" evidence="7">
    <location>
        <begin position="48"/>
        <end position="69"/>
    </location>
</feature>
<dbReference type="InterPro" id="IPR036291">
    <property type="entry name" value="NAD(P)-bd_dom_sf"/>
</dbReference>
<proteinExistence type="inferred from homology"/>
<dbReference type="Gene3D" id="3.40.50.720">
    <property type="entry name" value="NAD(P)-binding Rossmann-like Domain"/>
    <property type="match status" value="1"/>
</dbReference>
<evidence type="ECO:0000259" key="8">
    <source>
        <dbReference type="Pfam" id="PF02397"/>
    </source>
</evidence>
<keyword evidence="5 7" id="KW-1133">Transmembrane helix</keyword>
<dbReference type="Proteomes" id="UP000317429">
    <property type="component" value="Chromosome"/>
</dbReference>
<protein>
    <submittedName>
        <fullName evidence="9">UDP-glucose:undecaprenyl-phosphate glucose-1-phosphate transferase</fullName>
        <ecNumber evidence="9">2.7.8.31</ecNumber>
    </submittedName>
</protein>
<feature type="domain" description="Bacterial sugar transferase" evidence="8">
    <location>
        <begin position="281"/>
        <end position="466"/>
    </location>
</feature>
<dbReference type="InterPro" id="IPR017475">
    <property type="entry name" value="EPS_sugar_tfrase"/>
</dbReference>
<dbReference type="Pfam" id="PF13727">
    <property type="entry name" value="CoA_binding_3"/>
    <property type="match status" value="1"/>
</dbReference>
<evidence type="ECO:0000256" key="4">
    <source>
        <dbReference type="ARBA" id="ARBA00022692"/>
    </source>
</evidence>
<name>A0A518DF33_9BACT</name>
<dbReference type="PANTHER" id="PTHR30576">
    <property type="entry name" value="COLANIC BIOSYNTHESIS UDP-GLUCOSE LIPID CARRIER TRANSFERASE"/>
    <property type="match status" value="1"/>
</dbReference>
<evidence type="ECO:0000313" key="9">
    <source>
        <dbReference type="EMBL" id="QDU90091.1"/>
    </source>
</evidence>
<keyword evidence="6 7" id="KW-0472">Membrane</keyword>
<keyword evidence="10" id="KW-1185">Reference proteome</keyword>
<evidence type="ECO:0000313" key="10">
    <source>
        <dbReference type="Proteomes" id="UP000317429"/>
    </source>
</evidence>
<feature type="transmembrane region" description="Helical" evidence="7">
    <location>
        <begin position="81"/>
        <end position="102"/>
    </location>
</feature>
<accession>A0A518DF33</accession>
<dbReference type="PANTHER" id="PTHR30576:SF0">
    <property type="entry name" value="UNDECAPRENYL-PHOSPHATE N-ACETYLGALACTOSAMINYL 1-PHOSPHATE TRANSFERASE-RELATED"/>
    <property type="match status" value="1"/>
</dbReference>
<dbReference type="GO" id="GO:0016020">
    <property type="term" value="C:membrane"/>
    <property type="evidence" value="ECO:0007669"/>
    <property type="project" value="UniProtKB-SubCell"/>
</dbReference>
<dbReference type="KEGG" id="pnd:Pla175_34910"/>
<organism evidence="9 10">
    <name type="scientific">Pirellulimonas nuda</name>
    <dbReference type="NCBI Taxonomy" id="2528009"/>
    <lineage>
        <taxon>Bacteria</taxon>
        <taxon>Pseudomonadati</taxon>
        <taxon>Planctomycetota</taxon>
        <taxon>Planctomycetia</taxon>
        <taxon>Pirellulales</taxon>
        <taxon>Lacipirellulaceae</taxon>
        <taxon>Pirellulimonas</taxon>
    </lineage>
</organism>
<gene>
    <name evidence="9" type="primary">wcaJ_2</name>
    <name evidence="9" type="ORF">Pla175_34910</name>
</gene>
<dbReference type="NCBIfam" id="TIGR03023">
    <property type="entry name" value="WcaJ_sugtrans"/>
    <property type="match status" value="1"/>
</dbReference>
<feature type="transmembrane region" description="Helical" evidence="7">
    <location>
        <begin position="286"/>
        <end position="307"/>
    </location>
</feature>
<dbReference type="SUPFAM" id="SSF51735">
    <property type="entry name" value="NAD(P)-binding Rossmann-fold domains"/>
    <property type="match status" value="1"/>
</dbReference>
<evidence type="ECO:0000256" key="2">
    <source>
        <dbReference type="ARBA" id="ARBA00006464"/>
    </source>
</evidence>
<evidence type="ECO:0000256" key="3">
    <source>
        <dbReference type="ARBA" id="ARBA00022679"/>
    </source>
</evidence>
<evidence type="ECO:0000256" key="5">
    <source>
        <dbReference type="ARBA" id="ARBA00022989"/>
    </source>
</evidence>
<sequence>MTPIRVAESLLPAAHRLYDAAAIAGVLLLALQATPTGGGAGHSLTNEWAIVAACAVLIFHTAAELTGLYRSWRGARLRRELGCIVLTWVYTLPVLFGIGLLSGYNGRFTYESKLIWIVGAPLVMLAARALFGAVQAALRARGYNLKHVAVCGVNELGIQLARNLKRSPELGLSLTGFYDDRPGDRLAELPEDLQGFAGKLTDLVAAARSGAVEIVYITFPMRAEDRIRGVLAALADTTASVYIVPDFFVFQLLHARWTSIDGLPAVSVHENPLSGIDGLTKRAFDLVVGGLGLAALTLPMLVIAAAVKFTSPGPVFFRQKRYGLDGREIRVWKFRSMRVQENGAEVRQATKGDDRITPVGRVLRKTSLDELPQLLNVIEGTMSLVGPRPHATAHNEQYRSLIDGYMLRHKVKPGITGLAQVRGYRGETDTLDKMQGRVYFDHQYIRNWSIWMDLRILFETISVVFKQENAY</sequence>
<dbReference type="NCBIfam" id="TIGR03025">
    <property type="entry name" value="EPS_sugtrans"/>
    <property type="match status" value="1"/>
</dbReference>
<keyword evidence="3 9" id="KW-0808">Transferase</keyword>
<dbReference type="RefSeq" id="WP_145287906.1">
    <property type="nucleotide sequence ID" value="NZ_CP036291.1"/>
</dbReference>
<reference evidence="9 10" key="1">
    <citation type="submission" date="2019-02" db="EMBL/GenBank/DDBJ databases">
        <title>Deep-cultivation of Planctomycetes and their phenomic and genomic characterization uncovers novel biology.</title>
        <authorList>
            <person name="Wiegand S."/>
            <person name="Jogler M."/>
            <person name="Boedeker C."/>
            <person name="Pinto D."/>
            <person name="Vollmers J."/>
            <person name="Rivas-Marin E."/>
            <person name="Kohn T."/>
            <person name="Peeters S.H."/>
            <person name="Heuer A."/>
            <person name="Rast P."/>
            <person name="Oberbeckmann S."/>
            <person name="Bunk B."/>
            <person name="Jeske O."/>
            <person name="Meyerdierks A."/>
            <person name="Storesund J.E."/>
            <person name="Kallscheuer N."/>
            <person name="Luecker S."/>
            <person name="Lage O.M."/>
            <person name="Pohl T."/>
            <person name="Merkel B.J."/>
            <person name="Hornburger P."/>
            <person name="Mueller R.-W."/>
            <person name="Bruemmer F."/>
            <person name="Labrenz M."/>
            <person name="Spormann A.M."/>
            <person name="Op den Camp H."/>
            <person name="Overmann J."/>
            <person name="Amann R."/>
            <person name="Jetten M.S.M."/>
            <person name="Mascher T."/>
            <person name="Medema M.H."/>
            <person name="Devos D.P."/>
            <person name="Kaster A.-K."/>
            <person name="Ovreas L."/>
            <person name="Rohde M."/>
            <person name="Galperin M.Y."/>
            <person name="Jogler C."/>
        </authorList>
    </citation>
    <scope>NUCLEOTIDE SEQUENCE [LARGE SCALE GENOMIC DNA]</scope>
    <source>
        <strain evidence="9 10">Pla175</strain>
    </source>
</reference>